<dbReference type="Proteomes" id="UP000282002">
    <property type="component" value="Chromosome"/>
</dbReference>
<organism evidence="3 4">
    <name type="scientific">Tabrizicola piscis</name>
    <dbReference type="NCBI Taxonomy" id="2494374"/>
    <lineage>
        <taxon>Bacteria</taxon>
        <taxon>Pseudomonadati</taxon>
        <taxon>Pseudomonadota</taxon>
        <taxon>Alphaproteobacteria</taxon>
        <taxon>Rhodobacterales</taxon>
        <taxon>Paracoccaceae</taxon>
        <taxon>Tabrizicola</taxon>
    </lineage>
</organism>
<name>A0A3S8U1T5_9RHOB</name>
<protein>
    <submittedName>
        <fullName evidence="3">DUF2852 domain-containing protein</fullName>
    </submittedName>
</protein>
<keyword evidence="2" id="KW-1133">Transmembrane helix</keyword>
<evidence type="ECO:0000313" key="3">
    <source>
        <dbReference type="EMBL" id="AZL57546.1"/>
    </source>
</evidence>
<feature type="region of interest" description="Disordered" evidence="1">
    <location>
        <begin position="125"/>
        <end position="171"/>
    </location>
</feature>
<evidence type="ECO:0000313" key="4">
    <source>
        <dbReference type="Proteomes" id="UP000282002"/>
    </source>
</evidence>
<keyword evidence="2" id="KW-0472">Membrane</keyword>
<keyword evidence="4" id="KW-1185">Reference proteome</keyword>
<accession>A0A3S8U1T5</accession>
<keyword evidence="2" id="KW-0812">Transmembrane</keyword>
<proteinExistence type="predicted"/>
<gene>
    <name evidence="3" type="ORF">EI545_01020</name>
</gene>
<dbReference type="RefSeq" id="WP_125323734.1">
    <property type="nucleotide sequence ID" value="NZ_CP034328.1"/>
</dbReference>
<evidence type="ECO:0000256" key="1">
    <source>
        <dbReference type="SAM" id="MobiDB-lite"/>
    </source>
</evidence>
<sequence length="171" mass="19236">MHTYSETARTGGFRTTLRRAEAWLDQYGRKGWIAAMVLAFVLFWPIGLALLAYMIWGKQMFARSCGQSRHRNDQSWTRHADRVGSATGNHAFDSYKAEALRRLEEEQAAFEAFLQRLRTSKDKSEFDAFMEDRARSTASRETGEDGAEDTSPSAKGDTAAKPAGEARPGEY</sequence>
<evidence type="ECO:0000256" key="2">
    <source>
        <dbReference type="SAM" id="Phobius"/>
    </source>
</evidence>
<dbReference type="EMBL" id="CP034328">
    <property type="protein sequence ID" value="AZL57546.1"/>
    <property type="molecule type" value="Genomic_DNA"/>
</dbReference>
<dbReference type="AlphaFoldDB" id="A0A3S8U1T5"/>
<dbReference type="KEGG" id="taw:EI545_01020"/>
<feature type="compositionally biased region" description="Basic and acidic residues" evidence="1">
    <location>
        <begin position="125"/>
        <end position="135"/>
    </location>
</feature>
<dbReference type="OrthoDB" id="9806878at2"/>
<dbReference type="Pfam" id="PF11014">
    <property type="entry name" value="DUF2852"/>
    <property type="match status" value="1"/>
</dbReference>
<feature type="transmembrane region" description="Helical" evidence="2">
    <location>
        <begin position="32"/>
        <end position="56"/>
    </location>
</feature>
<reference evidence="3 4" key="1">
    <citation type="submission" date="2018-12" db="EMBL/GenBank/DDBJ databases">
        <title>Complete genome sequencing of Tabrizicola sp. K13M18.</title>
        <authorList>
            <person name="Bae J.-W."/>
        </authorList>
    </citation>
    <scope>NUCLEOTIDE SEQUENCE [LARGE SCALE GENOMIC DNA]</scope>
    <source>
        <strain evidence="3 4">K13M18</strain>
    </source>
</reference>
<dbReference type="InterPro" id="IPR021273">
    <property type="entry name" value="DUF2852"/>
</dbReference>